<protein>
    <submittedName>
        <fullName evidence="2">Uncharacterized protein</fullName>
    </submittedName>
</protein>
<sequence length="587" mass="66650">MTKPARLRDIRARLIAGGALAALMGLTACDVRQPDPIQASAFGNASLPPLPEALPMTAETQPLEYAPAAARLPAARQLSYADPGDDGYAWIDRADTVFDVIGDAPPDYGFDYDDVEPWGWEAAGGYVTYAEPIDDDYYRYYYYEPGADYPYLVRDPWNSYGYSGDRIVAVYDAGGALLPWAMASQRVDYGSRYYARAADLRRAAARERRGVAAPVWAERRPAIVQAQRQWAAARETQPAWREWRQRDGAQVARAQVREERQARRAAAQRFASWQQEGLRGSAPDLYGRAQRQADRAQRQAARVAQRQTEREQPVFERARADVSASQQRRREMMQVRDVPQGGAERVQIREQRQAEREARRGPPQAREQQQQQAVRQAQRAEMQAQRQQRMAERQQLQGEVRQQAERQQRGAQREAMQAARRQQGEQRQARAGAEQRAQMQAAREQQRAARQQQQAARQQQAAERQQAAGRQQQMAAAREQQRAERQQQQAARQQQAAERQQQMAARQQQQQQMNAAREQQRAAREQQAAARQQQMAQRQAEAASRQQQAAAQQQARQAEMAARQQQRAERQAQGGGGGGGERRGKRD</sequence>
<dbReference type="Proteomes" id="UP001139451">
    <property type="component" value="Unassembled WGS sequence"/>
</dbReference>
<dbReference type="AlphaFoldDB" id="A0A9X2KJR3"/>
<evidence type="ECO:0000313" key="3">
    <source>
        <dbReference type="Proteomes" id="UP001139451"/>
    </source>
</evidence>
<feature type="compositionally biased region" description="Basic and acidic residues" evidence="1">
    <location>
        <begin position="307"/>
        <end position="320"/>
    </location>
</feature>
<feature type="compositionally biased region" description="Basic and acidic residues" evidence="1">
    <location>
        <begin position="402"/>
        <end position="412"/>
    </location>
</feature>
<name>A0A9X2KJR3_9SPHN</name>
<accession>A0A9X2KJR3</accession>
<feature type="region of interest" description="Disordered" evidence="1">
    <location>
        <begin position="288"/>
        <end position="587"/>
    </location>
</feature>
<keyword evidence="3" id="KW-1185">Reference proteome</keyword>
<feature type="compositionally biased region" description="Low complexity" evidence="1">
    <location>
        <begin position="525"/>
        <end position="565"/>
    </location>
</feature>
<gene>
    <name evidence="2" type="ORF">M9978_00245</name>
</gene>
<reference evidence="2" key="1">
    <citation type="submission" date="2022-05" db="EMBL/GenBank/DDBJ databases">
        <title>Sphingomonas sp. strain MG17 Genome sequencing and assembly.</title>
        <authorList>
            <person name="Kim I."/>
        </authorList>
    </citation>
    <scope>NUCLEOTIDE SEQUENCE</scope>
    <source>
        <strain evidence="2">MG17</strain>
    </source>
</reference>
<feature type="compositionally biased region" description="Low complexity" evidence="1">
    <location>
        <begin position="486"/>
        <end position="517"/>
    </location>
</feature>
<proteinExistence type="predicted"/>
<dbReference type="RefSeq" id="WP_254290784.1">
    <property type="nucleotide sequence ID" value="NZ_JAMLDX010000001.1"/>
</dbReference>
<comment type="caution">
    <text evidence="2">The sequence shown here is derived from an EMBL/GenBank/DDBJ whole genome shotgun (WGS) entry which is preliminary data.</text>
</comment>
<dbReference type="EMBL" id="JAMLDX010000001">
    <property type="protein sequence ID" value="MCP3728847.1"/>
    <property type="molecule type" value="Genomic_DNA"/>
</dbReference>
<dbReference type="PROSITE" id="PS51257">
    <property type="entry name" value="PROKAR_LIPOPROTEIN"/>
    <property type="match status" value="1"/>
</dbReference>
<feature type="compositionally biased region" description="Low complexity" evidence="1">
    <location>
        <begin position="364"/>
        <end position="388"/>
    </location>
</feature>
<evidence type="ECO:0000256" key="1">
    <source>
        <dbReference type="SAM" id="MobiDB-lite"/>
    </source>
</evidence>
<organism evidence="2 3">
    <name type="scientific">Sphingomonas tagetis</name>
    <dbReference type="NCBI Taxonomy" id="2949092"/>
    <lineage>
        <taxon>Bacteria</taxon>
        <taxon>Pseudomonadati</taxon>
        <taxon>Pseudomonadota</taxon>
        <taxon>Alphaproteobacteria</taxon>
        <taxon>Sphingomonadales</taxon>
        <taxon>Sphingomonadaceae</taxon>
        <taxon>Sphingomonas</taxon>
    </lineage>
</organism>
<feature type="compositionally biased region" description="Basic and acidic residues" evidence="1">
    <location>
        <begin position="346"/>
        <end position="360"/>
    </location>
</feature>
<feature type="compositionally biased region" description="Low complexity" evidence="1">
    <location>
        <begin position="429"/>
        <end position="478"/>
    </location>
</feature>
<evidence type="ECO:0000313" key="2">
    <source>
        <dbReference type="EMBL" id="MCP3728847.1"/>
    </source>
</evidence>